<proteinExistence type="inferred from homology"/>
<keyword evidence="5" id="KW-0408">Iron</keyword>
<feature type="domain" description="TauD/TfdA-like" evidence="6">
    <location>
        <begin position="14"/>
        <end position="275"/>
    </location>
</feature>
<accession>A0ABS5EN20</accession>
<dbReference type="GO" id="GO:0051213">
    <property type="term" value="F:dioxygenase activity"/>
    <property type="evidence" value="ECO:0007669"/>
    <property type="project" value="UniProtKB-KW"/>
</dbReference>
<evidence type="ECO:0000256" key="5">
    <source>
        <dbReference type="ARBA" id="ARBA00023004"/>
    </source>
</evidence>
<gene>
    <name evidence="7" type="ORF">GXW78_22045</name>
</gene>
<dbReference type="PANTHER" id="PTHR30468:SF1">
    <property type="entry name" value="ALPHA-KETOGLUTARATE-DEPENDENT SULFONATE DIOXYGENASE"/>
    <property type="match status" value="1"/>
</dbReference>
<dbReference type="PANTHER" id="PTHR30468">
    <property type="entry name" value="ALPHA-KETOGLUTARATE-DEPENDENT SULFONATE DIOXYGENASE"/>
    <property type="match status" value="1"/>
</dbReference>
<evidence type="ECO:0000256" key="4">
    <source>
        <dbReference type="ARBA" id="ARBA00023002"/>
    </source>
</evidence>
<protein>
    <submittedName>
        <fullName evidence="7">Taurine dioxygenase</fullName>
    </submittedName>
</protein>
<keyword evidence="4" id="KW-0560">Oxidoreductase</keyword>
<dbReference type="Pfam" id="PF02668">
    <property type="entry name" value="TauD"/>
    <property type="match status" value="1"/>
</dbReference>
<dbReference type="EMBL" id="JAAEDI010000027">
    <property type="protein sequence ID" value="MBR0652355.1"/>
    <property type="molecule type" value="Genomic_DNA"/>
</dbReference>
<dbReference type="RefSeq" id="WP_211871067.1">
    <property type="nucleotide sequence ID" value="NZ_JAAEDI010000027.1"/>
</dbReference>
<comment type="caution">
    <text evidence="7">The sequence shown here is derived from an EMBL/GenBank/DDBJ whole genome shotgun (WGS) entry which is preliminary data.</text>
</comment>
<dbReference type="Proteomes" id="UP000698752">
    <property type="component" value="Unassembled WGS sequence"/>
</dbReference>
<evidence type="ECO:0000259" key="6">
    <source>
        <dbReference type="Pfam" id="PF02668"/>
    </source>
</evidence>
<dbReference type="InterPro" id="IPR003819">
    <property type="entry name" value="TauD/TfdA-like"/>
</dbReference>
<evidence type="ECO:0000313" key="7">
    <source>
        <dbReference type="EMBL" id="MBR0652355.1"/>
    </source>
</evidence>
<evidence type="ECO:0000313" key="8">
    <source>
        <dbReference type="Proteomes" id="UP000698752"/>
    </source>
</evidence>
<dbReference type="Gene3D" id="3.60.130.10">
    <property type="entry name" value="Clavaminate synthase-like"/>
    <property type="match status" value="1"/>
</dbReference>
<name>A0ABS5EN20_9PROT</name>
<keyword evidence="8" id="KW-1185">Reference proteome</keyword>
<evidence type="ECO:0000256" key="1">
    <source>
        <dbReference type="ARBA" id="ARBA00005896"/>
    </source>
</evidence>
<evidence type="ECO:0000256" key="3">
    <source>
        <dbReference type="ARBA" id="ARBA00022964"/>
    </source>
</evidence>
<dbReference type="SUPFAM" id="SSF51197">
    <property type="entry name" value="Clavaminate synthase-like"/>
    <property type="match status" value="1"/>
</dbReference>
<evidence type="ECO:0000256" key="2">
    <source>
        <dbReference type="ARBA" id="ARBA00022723"/>
    </source>
</evidence>
<sequence length="282" mass="31052">MSITAQRLTVTRASGLVGAEVSGVDFSTPADDATIAALRATWLEHGVLFLRDAAALAPRDFLAFAGRFGTPVEYPFVRGLDGLPQITPVIKEPEERINFGGVWHSDTAYLERPPMATMLIAREVPPAGGDTLFADCRAAYDALSPGLRATLDGLRAINSSKKADASKTREDRQKERGAVTNAEVLEAAHPVVRTHPETGRKALYVNLGHTTRFDGWTEAESKPLLDFLFAHVTKPEFTCRFSWKPGSIALWDNRSVQHYPVNDYHGFRREMHRVTLQGDVPA</sequence>
<organism evidence="7 8">
    <name type="scientific">Neoroseomonas terrae</name>
    <dbReference type="NCBI Taxonomy" id="424799"/>
    <lineage>
        <taxon>Bacteria</taxon>
        <taxon>Pseudomonadati</taxon>
        <taxon>Pseudomonadota</taxon>
        <taxon>Alphaproteobacteria</taxon>
        <taxon>Acetobacterales</taxon>
        <taxon>Acetobacteraceae</taxon>
        <taxon>Neoroseomonas</taxon>
    </lineage>
</organism>
<keyword evidence="3 7" id="KW-0223">Dioxygenase</keyword>
<reference evidence="8" key="1">
    <citation type="journal article" date="2021" name="Syst. Appl. Microbiol.">
        <title>Roseomonas hellenica sp. nov., isolated from roots of wild-growing Alkanna tinctoria.</title>
        <authorList>
            <person name="Rat A."/>
            <person name="Naranjo H.D."/>
            <person name="Lebbe L."/>
            <person name="Cnockaert M."/>
            <person name="Krigas N."/>
            <person name="Grigoriadou K."/>
            <person name="Maloupa E."/>
            <person name="Willems A."/>
        </authorList>
    </citation>
    <scope>NUCLEOTIDE SEQUENCE [LARGE SCALE GENOMIC DNA]</scope>
    <source>
        <strain evidence="8">LMG 31159</strain>
    </source>
</reference>
<dbReference type="InterPro" id="IPR051323">
    <property type="entry name" value="AtsK-like"/>
</dbReference>
<dbReference type="InterPro" id="IPR042098">
    <property type="entry name" value="TauD-like_sf"/>
</dbReference>
<keyword evidence="2" id="KW-0479">Metal-binding</keyword>
<comment type="similarity">
    <text evidence="1">Belongs to the TfdA dioxygenase family.</text>
</comment>